<comment type="subcellular location">
    <subcellularLocation>
        <location evidence="1">Secreted</location>
    </subcellularLocation>
</comment>
<dbReference type="Pfam" id="PF00386">
    <property type="entry name" value="C1q"/>
    <property type="match status" value="1"/>
</dbReference>
<dbReference type="GO" id="GO:0005581">
    <property type="term" value="C:collagen trimer"/>
    <property type="evidence" value="ECO:0007669"/>
    <property type="project" value="UniProtKB-KW"/>
</dbReference>
<feature type="domain" description="C1q" evidence="7">
    <location>
        <begin position="101"/>
        <end position="235"/>
    </location>
</feature>
<evidence type="ECO:0000256" key="5">
    <source>
        <dbReference type="SAM" id="MobiDB-lite"/>
    </source>
</evidence>
<accession>A0AAV7C844</accession>
<feature type="signal peptide" evidence="6">
    <location>
        <begin position="1"/>
        <end position="20"/>
    </location>
</feature>
<feature type="compositionally biased region" description="Basic and acidic residues" evidence="5">
    <location>
        <begin position="51"/>
        <end position="76"/>
    </location>
</feature>
<organism evidence="8 9">
    <name type="scientific">Engystomops pustulosus</name>
    <name type="common">Tungara frog</name>
    <name type="synonym">Physalaemus pustulosus</name>
    <dbReference type="NCBI Taxonomy" id="76066"/>
    <lineage>
        <taxon>Eukaryota</taxon>
        <taxon>Metazoa</taxon>
        <taxon>Chordata</taxon>
        <taxon>Craniata</taxon>
        <taxon>Vertebrata</taxon>
        <taxon>Euteleostomi</taxon>
        <taxon>Amphibia</taxon>
        <taxon>Batrachia</taxon>
        <taxon>Anura</taxon>
        <taxon>Neobatrachia</taxon>
        <taxon>Hyloidea</taxon>
        <taxon>Leptodactylidae</taxon>
        <taxon>Leiuperinae</taxon>
        <taxon>Engystomops</taxon>
    </lineage>
</organism>
<dbReference type="PRINTS" id="PR00007">
    <property type="entry name" value="COMPLEMNTC1Q"/>
</dbReference>
<dbReference type="InterPro" id="IPR008160">
    <property type="entry name" value="Collagen"/>
</dbReference>
<dbReference type="AlphaFoldDB" id="A0AAV7C844"/>
<feature type="compositionally biased region" description="Low complexity" evidence="5">
    <location>
        <begin position="87"/>
        <end position="96"/>
    </location>
</feature>
<evidence type="ECO:0000313" key="9">
    <source>
        <dbReference type="Proteomes" id="UP000824782"/>
    </source>
</evidence>
<protein>
    <recommendedName>
        <fullName evidence="7">C1q domain-containing protein</fullName>
    </recommendedName>
</protein>
<name>A0AAV7C844_ENGPU</name>
<dbReference type="InterPro" id="IPR050392">
    <property type="entry name" value="Collagen/C1q_domain"/>
</dbReference>
<evidence type="ECO:0000256" key="6">
    <source>
        <dbReference type="SAM" id="SignalP"/>
    </source>
</evidence>
<evidence type="ECO:0000259" key="7">
    <source>
        <dbReference type="PROSITE" id="PS50871"/>
    </source>
</evidence>
<keyword evidence="2" id="KW-0964">Secreted</keyword>
<sequence>MLVLSTIYALLVLLPMCVLADDDPTQPQKNPCANWMGGAPGYPGHNGLPGRDGKDGSDGHKGDRGETGAKGQKGEIGEQGLPGPEGPRGFPGPQGQKGEDPFLHRSAFSMGLTTKVSTTNVPIRFNKVFYNDMRHYDDTTGKFTCHIKGLYLFTYHLTVYMKDVKIGLYKNNKPMMITFDQFQTNNVDQASGTILLALDVGDEVWLQIYEEDMGGIYADNLNYSSFSGVLLYPAQ</sequence>
<keyword evidence="3 6" id="KW-0732">Signal</keyword>
<dbReference type="InterPro" id="IPR008983">
    <property type="entry name" value="Tumour_necrosis_fac-like_dom"/>
</dbReference>
<dbReference type="PROSITE" id="PS50871">
    <property type="entry name" value="C1Q"/>
    <property type="match status" value="1"/>
</dbReference>
<evidence type="ECO:0000256" key="2">
    <source>
        <dbReference type="ARBA" id="ARBA00022525"/>
    </source>
</evidence>
<gene>
    <name evidence="8" type="ORF">GDO81_007340</name>
</gene>
<dbReference type="Pfam" id="PF01391">
    <property type="entry name" value="Collagen"/>
    <property type="match status" value="1"/>
</dbReference>
<keyword evidence="4" id="KW-0176">Collagen</keyword>
<evidence type="ECO:0000256" key="4">
    <source>
        <dbReference type="ARBA" id="ARBA00023119"/>
    </source>
</evidence>
<evidence type="ECO:0000313" key="8">
    <source>
        <dbReference type="EMBL" id="KAG8580553.1"/>
    </source>
</evidence>
<dbReference type="PANTHER" id="PTHR15427">
    <property type="entry name" value="EMILIN ELASTIN MICROFIBRIL INTERFACE-LOCATED PROTEIN ELASTIN MICROFIBRIL INTERFACER"/>
    <property type="match status" value="1"/>
</dbReference>
<dbReference type="EMBL" id="WNYA01000003">
    <property type="protein sequence ID" value="KAG8580553.1"/>
    <property type="molecule type" value="Genomic_DNA"/>
</dbReference>
<proteinExistence type="predicted"/>
<comment type="caution">
    <text evidence="8">The sequence shown here is derived from an EMBL/GenBank/DDBJ whole genome shotgun (WGS) entry which is preliminary data.</text>
</comment>
<dbReference type="Proteomes" id="UP000824782">
    <property type="component" value="Unassembled WGS sequence"/>
</dbReference>
<feature type="chain" id="PRO_5043608278" description="C1q domain-containing protein" evidence="6">
    <location>
        <begin position="21"/>
        <end position="235"/>
    </location>
</feature>
<dbReference type="FunFam" id="2.60.120.40:FF:000001">
    <property type="entry name" value="Complement C1q B chain"/>
    <property type="match status" value="1"/>
</dbReference>
<dbReference type="GO" id="GO:0005576">
    <property type="term" value="C:extracellular region"/>
    <property type="evidence" value="ECO:0007669"/>
    <property type="project" value="UniProtKB-SubCell"/>
</dbReference>
<dbReference type="SMART" id="SM00110">
    <property type="entry name" value="C1Q"/>
    <property type="match status" value="1"/>
</dbReference>
<keyword evidence="9" id="KW-1185">Reference proteome</keyword>
<dbReference type="PANTHER" id="PTHR15427:SF20">
    <property type="entry name" value="ADIPONECTIN"/>
    <property type="match status" value="1"/>
</dbReference>
<dbReference type="SUPFAM" id="SSF49842">
    <property type="entry name" value="TNF-like"/>
    <property type="match status" value="1"/>
</dbReference>
<evidence type="ECO:0000256" key="1">
    <source>
        <dbReference type="ARBA" id="ARBA00004613"/>
    </source>
</evidence>
<feature type="region of interest" description="Disordered" evidence="5">
    <location>
        <begin position="25"/>
        <end position="102"/>
    </location>
</feature>
<reference evidence="8" key="1">
    <citation type="thesis" date="2020" institute="ProQuest LLC" country="789 East Eisenhower Parkway, Ann Arbor, MI, USA">
        <title>Comparative Genomics and Chromosome Evolution.</title>
        <authorList>
            <person name="Mudd A.B."/>
        </authorList>
    </citation>
    <scope>NUCLEOTIDE SEQUENCE</scope>
    <source>
        <strain evidence="8">237g6f4</strain>
        <tissue evidence="8">Blood</tissue>
    </source>
</reference>
<evidence type="ECO:0000256" key="3">
    <source>
        <dbReference type="ARBA" id="ARBA00022729"/>
    </source>
</evidence>
<dbReference type="InterPro" id="IPR001073">
    <property type="entry name" value="C1q_dom"/>
</dbReference>
<dbReference type="Gene3D" id="2.60.120.40">
    <property type="match status" value="1"/>
</dbReference>